<sequence length="212" mass="23861">MSTAFNDYCTVCDRLIPSSPQKTNNSNKKIQRDNETKNNSQSDKLYCSEDCKLKDSNPLNEKLLSHLHKKIKASHSQDLTPPFSYSKNITASNLFEPATSLSSSPSSSTIPFDELDKLDSLLISPLLLPQDGVANAKKEFHSTHVNGYDDTNEHYLNLTDCLKLDSGYQLHSKAHLGYENDLPRSNDTNDNSLISDQIIENNYNLWFRLSSS</sequence>
<keyword evidence="3" id="KW-1185">Reference proteome</keyword>
<accession>A0A6C1E7S6</accession>
<dbReference type="EMBL" id="CP049004">
    <property type="protein sequence ID" value="QID85205.1"/>
    <property type="molecule type" value="Genomic_DNA"/>
</dbReference>
<feature type="region of interest" description="Disordered" evidence="1">
    <location>
        <begin position="20"/>
        <end position="42"/>
    </location>
</feature>
<gene>
    <name evidence="2" type="primary">ECL1_2</name>
    <name evidence="2" type="ORF">GRS66_007767</name>
</gene>
<evidence type="ECO:0000313" key="2">
    <source>
        <dbReference type="EMBL" id="QID85205.1"/>
    </source>
</evidence>
<evidence type="ECO:0000313" key="3">
    <source>
        <dbReference type="Proteomes" id="UP000501346"/>
    </source>
</evidence>
<organism evidence="2 3">
    <name type="scientific">Saccharomyces pastorianus</name>
    <name type="common">Lager yeast</name>
    <name type="synonym">Saccharomyces cerevisiae x Saccharomyces eubayanus</name>
    <dbReference type="NCBI Taxonomy" id="27292"/>
    <lineage>
        <taxon>Eukaryota</taxon>
        <taxon>Fungi</taxon>
        <taxon>Dikarya</taxon>
        <taxon>Ascomycota</taxon>
        <taxon>Saccharomycotina</taxon>
        <taxon>Saccharomycetes</taxon>
        <taxon>Saccharomycetales</taxon>
        <taxon>Saccharomycetaceae</taxon>
        <taxon>Saccharomyces</taxon>
    </lineage>
</organism>
<protein>
    <submittedName>
        <fullName evidence="2">Extender of the chronological lifespan protein Ecl1</fullName>
    </submittedName>
</protein>
<reference evidence="2 3" key="1">
    <citation type="journal article" date="2019" name="BMC Genomics">
        <title>Chromosome level assembly and comparative genome analysis confirm lager-brewing yeasts originated from a single hybridization.</title>
        <authorList>
            <person name="Salazar A.N."/>
            <person name="Gorter de Vries A.R."/>
            <person name="van den Broek M."/>
            <person name="Brouwers N."/>
            <person name="de la Torre Cortes P."/>
            <person name="Kuijpers N.G.A."/>
            <person name="Daran J.G."/>
            <person name="Abeel T."/>
        </authorList>
    </citation>
    <scope>NUCLEOTIDE SEQUENCE [LARGE SCALE GENOMIC DNA]</scope>
    <source>
        <strain evidence="2 3">CBS 1483</strain>
    </source>
</reference>
<evidence type="ECO:0000256" key="1">
    <source>
        <dbReference type="SAM" id="MobiDB-lite"/>
    </source>
</evidence>
<name>A0A6C1E7S6_SACPS</name>
<proteinExistence type="predicted"/>
<dbReference type="Proteomes" id="UP000501346">
    <property type="component" value="Chromosome SeVII-ScVII"/>
</dbReference>
<dbReference type="AlphaFoldDB" id="A0A6C1E7S6"/>
<dbReference type="OrthoDB" id="2563506at2759"/>